<evidence type="ECO:0000313" key="2">
    <source>
        <dbReference type="EMBL" id="CAG6394540.1"/>
    </source>
</evidence>
<proteinExistence type="predicted"/>
<feature type="compositionally biased region" description="Low complexity" evidence="1">
    <location>
        <begin position="82"/>
        <end position="94"/>
    </location>
</feature>
<feature type="region of interest" description="Disordered" evidence="1">
    <location>
        <begin position="1"/>
        <end position="94"/>
    </location>
</feature>
<reference evidence="2" key="1">
    <citation type="submission" date="2021-05" db="EMBL/GenBank/DDBJ databases">
        <authorList>
            <person name="Arsene-Ploetze F."/>
        </authorList>
    </citation>
    <scope>NUCLEOTIDE SEQUENCE</scope>
    <source>
        <strain evidence="2">DSM 42138</strain>
    </source>
</reference>
<feature type="region of interest" description="Disordered" evidence="1">
    <location>
        <begin position="112"/>
        <end position="252"/>
    </location>
</feature>
<evidence type="ECO:0000256" key="1">
    <source>
        <dbReference type="SAM" id="MobiDB-lite"/>
    </source>
</evidence>
<sequence>MAARRDGVEHPGPLHRAGLGAGRGRGRGAAGAGLLAEHPQGPVPGVRQRRRGLVQPDVVHHGHRVLGPRPDRGAAGLGEPGVRGPAGRPGRPLHLRLPVRGLRQLAVQRGLRGDVQGHAGRHHPAALAQRRREADQGRHPGDNVTVLPGLRAGRRRVRHVGPPDGPGGLHRRGRRGRQRPGEQQRRGGPQRLQASTVRDDLAADEADQRQRRGQRRHRRCLLPVLPREAEPGAAAGARGGRCGVKTGRSGRP</sequence>
<evidence type="ECO:0000313" key="3">
    <source>
        <dbReference type="Proteomes" id="UP001152519"/>
    </source>
</evidence>
<keyword evidence="3" id="KW-1185">Reference proteome</keyword>
<feature type="compositionally biased region" description="Basic and acidic residues" evidence="1">
    <location>
        <begin position="130"/>
        <end position="141"/>
    </location>
</feature>
<feature type="compositionally biased region" description="Gly residues" evidence="1">
    <location>
        <begin position="19"/>
        <end position="31"/>
    </location>
</feature>
<dbReference type="EMBL" id="CAJSLV010000056">
    <property type="protein sequence ID" value="CAG6394540.1"/>
    <property type="molecule type" value="Genomic_DNA"/>
</dbReference>
<name>A0A9W4DW07_9ACTN</name>
<feature type="compositionally biased region" description="Basic and acidic residues" evidence="1">
    <location>
        <begin position="197"/>
        <end position="210"/>
    </location>
</feature>
<comment type="caution">
    <text evidence="2">The sequence shown here is derived from an EMBL/GenBank/DDBJ whole genome shotgun (WGS) entry which is preliminary data.</text>
</comment>
<accession>A0A9W4DW07</accession>
<dbReference type="Proteomes" id="UP001152519">
    <property type="component" value="Unassembled WGS sequence"/>
</dbReference>
<gene>
    <name evidence="2" type="ORF">SCOCK_270121</name>
</gene>
<dbReference type="AlphaFoldDB" id="A0A9W4DW07"/>
<organism evidence="2 3">
    <name type="scientific">Actinacidiphila cocklensis</name>
    <dbReference type="NCBI Taxonomy" id="887465"/>
    <lineage>
        <taxon>Bacteria</taxon>
        <taxon>Bacillati</taxon>
        <taxon>Actinomycetota</taxon>
        <taxon>Actinomycetes</taxon>
        <taxon>Kitasatosporales</taxon>
        <taxon>Streptomycetaceae</taxon>
        <taxon>Actinacidiphila</taxon>
    </lineage>
</organism>
<feature type="compositionally biased region" description="Basic residues" evidence="1">
    <location>
        <begin position="211"/>
        <end position="220"/>
    </location>
</feature>
<protein>
    <submittedName>
        <fullName evidence="2">Uncharacterized protein</fullName>
    </submittedName>
</protein>
<feature type="compositionally biased region" description="Basic residues" evidence="1">
    <location>
        <begin position="169"/>
        <end position="178"/>
    </location>
</feature>
<feature type="compositionally biased region" description="Low complexity" evidence="1">
    <location>
        <begin position="32"/>
        <end position="46"/>
    </location>
</feature>